<dbReference type="GO" id="GO:0005524">
    <property type="term" value="F:ATP binding"/>
    <property type="evidence" value="ECO:0007669"/>
    <property type="project" value="InterPro"/>
</dbReference>
<dbReference type="PROSITE" id="PS00333">
    <property type="entry name" value="DNA_LIGASE_A2"/>
    <property type="match status" value="1"/>
</dbReference>
<organism evidence="4">
    <name type="scientific">Variovorax paradoxus</name>
    <dbReference type="NCBI Taxonomy" id="34073"/>
    <lineage>
        <taxon>Bacteria</taxon>
        <taxon>Pseudomonadati</taxon>
        <taxon>Pseudomonadota</taxon>
        <taxon>Betaproteobacteria</taxon>
        <taxon>Burkholderiales</taxon>
        <taxon>Comamonadaceae</taxon>
        <taxon>Variovorax</taxon>
    </lineage>
</organism>
<dbReference type="AlphaFoldDB" id="A0A679JI62"/>
<name>A0A679JI62_VARPD</name>
<dbReference type="CDD" id="cd07906">
    <property type="entry name" value="Adenylation_DNA_ligase_LigD_LigC"/>
    <property type="match status" value="1"/>
</dbReference>
<dbReference type="Gene3D" id="3.30.470.30">
    <property type="entry name" value="DNA ligase/mRNA capping enzyme"/>
    <property type="match status" value="1"/>
</dbReference>
<dbReference type="InterPro" id="IPR050191">
    <property type="entry name" value="ATP-dep_DNA_ligase"/>
</dbReference>
<protein>
    <recommendedName>
        <fullName evidence="3">ATP-dependent DNA ligase family profile domain-containing protein</fullName>
    </recommendedName>
</protein>
<feature type="domain" description="ATP-dependent DNA ligase family profile" evidence="3">
    <location>
        <begin position="107"/>
        <end position="197"/>
    </location>
</feature>
<dbReference type="GO" id="GO:0006310">
    <property type="term" value="P:DNA recombination"/>
    <property type="evidence" value="ECO:0007669"/>
    <property type="project" value="InterPro"/>
</dbReference>
<evidence type="ECO:0000313" key="4">
    <source>
        <dbReference type="EMBL" id="CAA2105960.1"/>
    </source>
</evidence>
<evidence type="ECO:0000259" key="3">
    <source>
        <dbReference type="PROSITE" id="PS50160"/>
    </source>
</evidence>
<evidence type="ECO:0000256" key="1">
    <source>
        <dbReference type="ARBA" id="ARBA00007572"/>
    </source>
</evidence>
<dbReference type="InterPro" id="IPR012310">
    <property type="entry name" value="DNA_ligase_ATP-dep_cent"/>
</dbReference>
<sequence>MPRLADYPPMLLDERPLDFDEPGWIYEIKFDGYRVAAEFERGTVSLRSRNGADATRWFPEITQALASVKGGQYVVDGEMCVLDELGRSDFDKLQDRARRRRWYEGASPVVYCVFDLLVFRGEDITQQPLVQRKAALARLFKPARPGILVVRHFEDQPGGIFEEAVIPLKLEGLVAKRAASVYEPGIRSRDWVKVKRKGAVPPERFKRR</sequence>
<dbReference type="Gene3D" id="3.30.1490.70">
    <property type="match status" value="1"/>
</dbReference>
<evidence type="ECO:0000256" key="2">
    <source>
        <dbReference type="ARBA" id="ARBA00022598"/>
    </source>
</evidence>
<keyword evidence="2" id="KW-0436">Ligase</keyword>
<dbReference type="PANTHER" id="PTHR45674:SF4">
    <property type="entry name" value="DNA LIGASE 1"/>
    <property type="match status" value="1"/>
</dbReference>
<proteinExistence type="inferred from homology"/>
<dbReference type="PROSITE" id="PS50160">
    <property type="entry name" value="DNA_LIGASE_A3"/>
    <property type="match status" value="1"/>
</dbReference>
<comment type="similarity">
    <text evidence="1">Belongs to the ATP-dependent DNA ligase family.</text>
</comment>
<dbReference type="EMBL" id="LR743507">
    <property type="protein sequence ID" value="CAA2105960.1"/>
    <property type="molecule type" value="Genomic_DNA"/>
</dbReference>
<dbReference type="InterPro" id="IPR016059">
    <property type="entry name" value="DNA_ligase_ATP-dep_CS"/>
</dbReference>
<dbReference type="PANTHER" id="PTHR45674">
    <property type="entry name" value="DNA LIGASE 1/3 FAMILY MEMBER"/>
    <property type="match status" value="1"/>
</dbReference>
<dbReference type="RefSeq" id="WP_339091089.1">
    <property type="nucleotide sequence ID" value="NZ_LR743507.1"/>
</dbReference>
<gene>
    <name evidence="4" type="ORF">VVAX_03512</name>
</gene>
<dbReference type="GO" id="GO:0003910">
    <property type="term" value="F:DNA ligase (ATP) activity"/>
    <property type="evidence" value="ECO:0007669"/>
    <property type="project" value="InterPro"/>
</dbReference>
<reference evidence="4" key="1">
    <citation type="submission" date="2019-12" db="EMBL/GenBank/DDBJ databases">
        <authorList>
            <person name="Cremers G."/>
        </authorList>
    </citation>
    <scope>NUCLEOTIDE SEQUENCE</scope>
    <source>
        <strain evidence="4">Vvax</strain>
    </source>
</reference>
<dbReference type="Pfam" id="PF01068">
    <property type="entry name" value="DNA_ligase_A_M"/>
    <property type="match status" value="1"/>
</dbReference>
<accession>A0A679JI62</accession>
<dbReference type="GO" id="GO:0006281">
    <property type="term" value="P:DNA repair"/>
    <property type="evidence" value="ECO:0007669"/>
    <property type="project" value="InterPro"/>
</dbReference>
<dbReference type="SUPFAM" id="SSF56091">
    <property type="entry name" value="DNA ligase/mRNA capping enzyme, catalytic domain"/>
    <property type="match status" value="1"/>
</dbReference>